<accession>A0AAV4UWT4</accession>
<evidence type="ECO:0000313" key="1">
    <source>
        <dbReference type="EMBL" id="GIY62357.1"/>
    </source>
</evidence>
<comment type="caution">
    <text evidence="1">The sequence shown here is derived from an EMBL/GenBank/DDBJ whole genome shotgun (WGS) entry which is preliminary data.</text>
</comment>
<gene>
    <name evidence="1" type="ORF">CDAR_50091</name>
</gene>
<keyword evidence="2" id="KW-1185">Reference proteome</keyword>
<proteinExistence type="predicted"/>
<organism evidence="1 2">
    <name type="scientific">Caerostris darwini</name>
    <dbReference type="NCBI Taxonomy" id="1538125"/>
    <lineage>
        <taxon>Eukaryota</taxon>
        <taxon>Metazoa</taxon>
        <taxon>Ecdysozoa</taxon>
        <taxon>Arthropoda</taxon>
        <taxon>Chelicerata</taxon>
        <taxon>Arachnida</taxon>
        <taxon>Araneae</taxon>
        <taxon>Araneomorphae</taxon>
        <taxon>Entelegynae</taxon>
        <taxon>Araneoidea</taxon>
        <taxon>Araneidae</taxon>
        <taxon>Caerostris</taxon>
    </lineage>
</organism>
<evidence type="ECO:0000313" key="2">
    <source>
        <dbReference type="Proteomes" id="UP001054837"/>
    </source>
</evidence>
<name>A0AAV4UWT4_9ARAC</name>
<dbReference type="Proteomes" id="UP001054837">
    <property type="component" value="Unassembled WGS sequence"/>
</dbReference>
<protein>
    <submittedName>
        <fullName evidence="1">Uncharacterized protein</fullName>
    </submittedName>
</protein>
<dbReference type="EMBL" id="BPLQ01012086">
    <property type="protein sequence ID" value="GIY62357.1"/>
    <property type="molecule type" value="Genomic_DNA"/>
</dbReference>
<dbReference type="AlphaFoldDB" id="A0AAV4UWT4"/>
<sequence>MAAVGFEPTPPQRLVPKTSALDHSATLPTSCFSRFKMKTKFFRFTFRTKNAGHATDVLFSRFKMKTKFFRSRQKKKATRAWQRWDSNPRLLRDWCLKPAP</sequence>
<reference evidence="1 2" key="1">
    <citation type="submission" date="2021-06" db="EMBL/GenBank/DDBJ databases">
        <title>Caerostris darwini draft genome.</title>
        <authorList>
            <person name="Kono N."/>
            <person name="Arakawa K."/>
        </authorList>
    </citation>
    <scope>NUCLEOTIDE SEQUENCE [LARGE SCALE GENOMIC DNA]</scope>
</reference>